<dbReference type="EMBL" id="CP078145">
    <property type="protein sequence ID" value="QXN94757.1"/>
    <property type="molecule type" value="Genomic_DNA"/>
</dbReference>
<reference evidence="1 2" key="1">
    <citation type="submission" date="2021-07" db="EMBL/GenBank/DDBJ databases">
        <title>Whole Genome Sequence of Nocardia Iowensis.</title>
        <authorList>
            <person name="Lamm A."/>
            <person name="Collins-Fairclough A.M."/>
            <person name="Bunk B."/>
            <person name="Sproer C."/>
        </authorList>
    </citation>
    <scope>NUCLEOTIDE SEQUENCE [LARGE SCALE GENOMIC DNA]</scope>
    <source>
        <strain evidence="1 2">NRRL 5646</strain>
    </source>
</reference>
<sequence>MPDYSVTWHIDQLTADTPLGAAREALDMHRDPDSIATVFDVYDSGARYRVDLDDRPPVPVVLHAPSTTPRRRFAAWFSGRLIAWAALLDNAPHGAHRGTLTVG</sequence>
<dbReference type="Proteomes" id="UP000694257">
    <property type="component" value="Chromosome"/>
</dbReference>
<evidence type="ECO:0000313" key="2">
    <source>
        <dbReference type="Proteomes" id="UP000694257"/>
    </source>
</evidence>
<dbReference type="RefSeq" id="WP_218477411.1">
    <property type="nucleotide sequence ID" value="NZ_BAABJN010000007.1"/>
</dbReference>
<protein>
    <submittedName>
        <fullName evidence="1">Uncharacterized protein</fullName>
    </submittedName>
</protein>
<accession>A0ABX8S0Z0</accession>
<evidence type="ECO:0000313" key="1">
    <source>
        <dbReference type="EMBL" id="QXN94757.1"/>
    </source>
</evidence>
<proteinExistence type="predicted"/>
<name>A0ABX8S0Z0_NOCIO</name>
<gene>
    <name evidence="1" type="ORF">KV110_17930</name>
</gene>
<organism evidence="1 2">
    <name type="scientific">Nocardia iowensis</name>
    <dbReference type="NCBI Taxonomy" id="204891"/>
    <lineage>
        <taxon>Bacteria</taxon>
        <taxon>Bacillati</taxon>
        <taxon>Actinomycetota</taxon>
        <taxon>Actinomycetes</taxon>
        <taxon>Mycobacteriales</taxon>
        <taxon>Nocardiaceae</taxon>
        <taxon>Nocardia</taxon>
    </lineage>
</organism>
<keyword evidence="2" id="KW-1185">Reference proteome</keyword>